<sequence length="89" mass="9875">MPTEYFFTVDATYFGGKLYVLEGKDSVYVLDAPTTTSPTCWRKLPFSSVMASLVEENHDYSHQSIYLLLHPAGETASILPSLTITAILI</sequence>
<keyword evidence="2" id="KW-1185">Reference proteome</keyword>
<gene>
    <name evidence="1" type="ORF">LTRI10_LOCUS47486</name>
</gene>
<proteinExistence type="predicted"/>
<dbReference type="EMBL" id="OZ034821">
    <property type="protein sequence ID" value="CAL1407843.1"/>
    <property type="molecule type" value="Genomic_DNA"/>
</dbReference>
<protein>
    <submittedName>
        <fullName evidence="1">Uncharacterized protein</fullName>
    </submittedName>
</protein>
<dbReference type="Proteomes" id="UP001497516">
    <property type="component" value="Chromosome 8"/>
</dbReference>
<evidence type="ECO:0000313" key="2">
    <source>
        <dbReference type="Proteomes" id="UP001497516"/>
    </source>
</evidence>
<dbReference type="AlphaFoldDB" id="A0AAV2GDM7"/>
<name>A0AAV2GDM7_9ROSI</name>
<accession>A0AAV2GDM7</accession>
<organism evidence="1 2">
    <name type="scientific">Linum trigynum</name>
    <dbReference type="NCBI Taxonomy" id="586398"/>
    <lineage>
        <taxon>Eukaryota</taxon>
        <taxon>Viridiplantae</taxon>
        <taxon>Streptophyta</taxon>
        <taxon>Embryophyta</taxon>
        <taxon>Tracheophyta</taxon>
        <taxon>Spermatophyta</taxon>
        <taxon>Magnoliopsida</taxon>
        <taxon>eudicotyledons</taxon>
        <taxon>Gunneridae</taxon>
        <taxon>Pentapetalae</taxon>
        <taxon>rosids</taxon>
        <taxon>fabids</taxon>
        <taxon>Malpighiales</taxon>
        <taxon>Linaceae</taxon>
        <taxon>Linum</taxon>
    </lineage>
</organism>
<reference evidence="1 2" key="1">
    <citation type="submission" date="2024-04" db="EMBL/GenBank/DDBJ databases">
        <authorList>
            <person name="Fracassetti M."/>
        </authorList>
    </citation>
    <scope>NUCLEOTIDE SEQUENCE [LARGE SCALE GENOMIC DNA]</scope>
</reference>
<evidence type="ECO:0000313" key="1">
    <source>
        <dbReference type="EMBL" id="CAL1407843.1"/>
    </source>
</evidence>